<dbReference type="AlphaFoldDB" id="J0D0G6"/>
<sequence length="202" mass="21820">MPLRLLSANIYILQPPVFALLVQIKDVARAALHVIQGTCMRTLARIRTDCDGTRCQGRDSGGKDGQPRRRARGIRRFVQGQQTTGLPRLVAGAVLLIVGRVLCSKPSAASSQDPTRVPPAPRVHGSWRRRAPFIAPRAVTKTLVTSANARVVQGQKTIGLPRLVAGAVPLVAHTLRIDLHLAIQSRSNFDPNRMGSIASHTG</sequence>
<dbReference type="KEGG" id="adl:AURDEDRAFT_173005"/>
<proteinExistence type="predicted"/>
<keyword evidence="2" id="KW-1185">Reference proteome</keyword>
<organism evidence="1 2">
    <name type="scientific">Auricularia subglabra (strain TFB-10046 / SS5)</name>
    <name type="common">White-rot fungus</name>
    <name type="synonym">Auricularia delicata (strain TFB10046)</name>
    <dbReference type="NCBI Taxonomy" id="717982"/>
    <lineage>
        <taxon>Eukaryota</taxon>
        <taxon>Fungi</taxon>
        <taxon>Dikarya</taxon>
        <taxon>Basidiomycota</taxon>
        <taxon>Agaricomycotina</taxon>
        <taxon>Agaricomycetes</taxon>
        <taxon>Auriculariales</taxon>
        <taxon>Auriculariaceae</taxon>
        <taxon>Auricularia</taxon>
    </lineage>
</organism>
<reference evidence="2" key="1">
    <citation type="journal article" date="2012" name="Science">
        <title>The Paleozoic origin of enzymatic lignin decomposition reconstructed from 31 fungal genomes.</title>
        <authorList>
            <person name="Floudas D."/>
            <person name="Binder M."/>
            <person name="Riley R."/>
            <person name="Barry K."/>
            <person name="Blanchette R.A."/>
            <person name="Henrissat B."/>
            <person name="Martinez A.T."/>
            <person name="Otillar R."/>
            <person name="Spatafora J.W."/>
            <person name="Yadav J.S."/>
            <person name="Aerts A."/>
            <person name="Benoit I."/>
            <person name="Boyd A."/>
            <person name="Carlson A."/>
            <person name="Copeland A."/>
            <person name="Coutinho P.M."/>
            <person name="de Vries R.P."/>
            <person name="Ferreira P."/>
            <person name="Findley K."/>
            <person name="Foster B."/>
            <person name="Gaskell J."/>
            <person name="Glotzer D."/>
            <person name="Gorecki P."/>
            <person name="Heitman J."/>
            <person name="Hesse C."/>
            <person name="Hori C."/>
            <person name="Igarashi K."/>
            <person name="Jurgens J.A."/>
            <person name="Kallen N."/>
            <person name="Kersten P."/>
            <person name="Kohler A."/>
            <person name="Kuees U."/>
            <person name="Kumar T.K.A."/>
            <person name="Kuo A."/>
            <person name="LaButti K."/>
            <person name="Larrondo L.F."/>
            <person name="Lindquist E."/>
            <person name="Ling A."/>
            <person name="Lombard V."/>
            <person name="Lucas S."/>
            <person name="Lundell T."/>
            <person name="Martin R."/>
            <person name="McLaughlin D.J."/>
            <person name="Morgenstern I."/>
            <person name="Morin E."/>
            <person name="Murat C."/>
            <person name="Nagy L.G."/>
            <person name="Nolan M."/>
            <person name="Ohm R.A."/>
            <person name="Patyshakuliyeva A."/>
            <person name="Rokas A."/>
            <person name="Ruiz-Duenas F.J."/>
            <person name="Sabat G."/>
            <person name="Salamov A."/>
            <person name="Samejima M."/>
            <person name="Schmutz J."/>
            <person name="Slot J.C."/>
            <person name="St John F."/>
            <person name="Stenlid J."/>
            <person name="Sun H."/>
            <person name="Sun S."/>
            <person name="Syed K."/>
            <person name="Tsang A."/>
            <person name="Wiebenga A."/>
            <person name="Young D."/>
            <person name="Pisabarro A."/>
            <person name="Eastwood D.C."/>
            <person name="Martin F."/>
            <person name="Cullen D."/>
            <person name="Grigoriev I.V."/>
            <person name="Hibbett D.S."/>
        </authorList>
    </citation>
    <scope>NUCLEOTIDE SEQUENCE [LARGE SCALE GENOMIC DNA]</scope>
    <source>
        <strain evidence="2">TFB10046</strain>
    </source>
</reference>
<accession>J0D0G6</accession>
<gene>
    <name evidence="1" type="ORF">AURDEDRAFT_173005</name>
</gene>
<dbReference type="EMBL" id="JH687833">
    <property type="protein sequence ID" value="EJD37863.1"/>
    <property type="molecule type" value="Genomic_DNA"/>
</dbReference>
<evidence type="ECO:0000313" key="2">
    <source>
        <dbReference type="Proteomes" id="UP000006514"/>
    </source>
</evidence>
<dbReference type="InParanoid" id="J0D0G6"/>
<name>J0D0G6_AURST</name>
<protein>
    <submittedName>
        <fullName evidence="1">Uncharacterized protein</fullName>
    </submittedName>
</protein>
<dbReference type="Proteomes" id="UP000006514">
    <property type="component" value="Unassembled WGS sequence"/>
</dbReference>
<evidence type="ECO:0000313" key="1">
    <source>
        <dbReference type="EMBL" id="EJD37863.1"/>
    </source>
</evidence>